<comment type="caution">
    <text evidence="2">The sequence shown here is derived from an EMBL/GenBank/DDBJ whole genome shotgun (WGS) entry which is preliminary data.</text>
</comment>
<dbReference type="PANTHER" id="PTHR28422">
    <property type="entry name" value="SIMILAR TO HUMAN CHROMOSOME 15 OPEN READING FRAME 39"/>
    <property type="match status" value="1"/>
</dbReference>
<feature type="region of interest" description="Disordered" evidence="1">
    <location>
        <begin position="1"/>
        <end position="48"/>
    </location>
</feature>
<reference evidence="2 3" key="1">
    <citation type="journal article" date="2019" name="Genome Biol. Evol.">
        <title>Whole-Genome Sequencing of the Giant Devil Catfish, Bagarius yarrelli.</title>
        <authorList>
            <person name="Jiang W."/>
            <person name="Lv Y."/>
            <person name="Cheng L."/>
            <person name="Yang K."/>
            <person name="Chao B."/>
            <person name="Wang X."/>
            <person name="Li Y."/>
            <person name="Pan X."/>
            <person name="You X."/>
            <person name="Zhang Y."/>
            <person name="Yang J."/>
            <person name="Li J."/>
            <person name="Zhang X."/>
            <person name="Liu S."/>
            <person name="Sun C."/>
            <person name="Yang J."/>
            <person name="Shi Q."/>
        </authorList>
    </citation>
    <scope>NUCLEOTIDE SEQUENCE [LARGE SCALE GENOMIC DNA]</scope>
    <source>
        <strain evidence="2">JWS20170419001</strain>
        <tissue evidence="2">Muscle</tissue>
    </source>
</reference>
<dbReference type="Proteomes" id="UP000319801">
    <property type="component" value="Unassembled WGS sequence"/>
</dbReference>
<evidence type="ECO:0000313" key="2">
    <source>
        <dbReference type="EMBL" id="TSX16994.1"/>
    </source>
</evidence>
<evidence type="ECO:0000256" key="1">
    <source>
        <dbReference type="SAM" id="MobiDB-lite"/>
    </source>
</evidence>
<feature type="region of interest" description="Disordered" evidence="1">
    <location>
        <begin position="1078"/>
        <end position="1118"/>
    </location>
</feature>
<dbReference type="Pfam" id="PF17663">
    <property type="entry name" value="DUF5525"/>
    <property type="match status" value="1"/>
</dbReference>
<dbReference type="EMBL" id="VCAZ01000138">
    <property type="protein sequence ID" value="TSX16994.1"/>
    <property type="molecule type" value="Genomic_DNA"/>
</dbReference>
<feature type="compositionally biased region" description="Basic and acidic residues" evidence="1">
    <location>
        <begin position="1145"/>
        <end position="1154"/>
    </location>
</feature>
<feature type="compositionally biased region" description="Low complexity" evidence="1">
    <location>
        <begin position="1107"/>
        <end position="1116"/>
    </location>
</feature>
<feature type="compositionally biased region" description="Polar residues" evidence="1">
    <location>
        <begin position="429"/>
        <end position="442"/>
    </location>
</feature>
<dbReference type="OrthoDB" id="9908305at2759"/>
<feature type="region of interest" description="Disordered" evidence="1">
    <location>
        <begin position="1136"/>
        <end position="1197"/>
    </location>
</feature>
<feature type="compositionally biased region" description="Basic and acidic residues" evidence="1">
    <location>
        <begin position="450"/>
        <end position="467"/>
    </location>
</feature>
<protein>
    <submittedName>
        <fullName evidence="2">Uncharacterized protein</fullName>
    </submittedName>
</protein>
<name>A0A556V6R8_BAGYA</name>
<gene>
    <name evidence="2" type="ORF">Baya_13648</name>
</gene>
<accession>A0A556V6R8</accession>
<feature type="region of interest" description="Disordered" evidence="1">
    <location>
        <begin position="623"/>
        <end position="646"/>
    </location>
</feature>
<sequence>MKNSKKVQDFIDPLPQAKRARLEGTIGNVSTSGLSKANSLPQYSQDKSSPYRHTYLSYGQEALDLPLPWNPSRTFVRNGGSPHASTTEGSITNPIIYWHENVNFPEDKGSPSVPEDVVNQKPAYYIRCPSENGSSSAELTSPASFGKISIGCTSFSPSPAEKTGRIAIPKPVYGHQPCCAGQKCTVDHSYIMDQGLQRMPQQIFEDERMSYYDHWACMHKKESEALKQQMLLPFKHCGEEVPLNNVITEGYHGLSPSKPQRVSVFSDPYRSKYMYNNVYPFVSSSPEHCQRFQMSRPVHKDLAPMYEPVQGMRYGPQMQLYQDFPLASKYGDIPQHPLLYCPKNHINVYRPENFQQTSGLRPIFQPFLRGFRNYYPVFPPGHPVVRTVPAFPAYRTHLDPRHINPSTERPFCSPVVHQVEQPLDFSMQREQNADSNQEQPPQGQIGIKGTSHETASHNHYGDSKNIHPENPSMDSLGQGQNNRLLNSPNNIVSPTCTVDTSGKKTSLGFTDKPNNCAVQSIKHEVKPEKSCENDFLDKCQTIQQLKANDSKHLSPPMPVINKVFSLAPYKAYLEATGLMSPTQDPSHPVPPPDSKLPKDEPEAPDSKTNLYKDVLKLKLKTEKIEPKSEEEHTSPVISQNNHNGKVKEEQKNLKSTGCDIKNDLVIKSDVYSDLKSVTAEMPKHPSEDATACSMMDGVAKPTENSDKKPYEILVSLPPKPLIPTEIRKATFSLENIPPHCLRLNSFKIIVPEVLKTAVSPVPDVPQPTVENVVPISNRQARYQFMELHQSLCRLVSACISQTSHCELRNWLAGLDLDESAASSAKTRKVSCLLGSNARQVWMKEEEIVGALQKVLHKLENYVRIQECPFPHVIRAGAVFIPMLVVKEVLFPQVQGKFIDQVLQEHRVELRPTTLSEERQLTQLHKQAFSSKLRRLMSLKHMPNIYPDVLNLLYYAGVCKSLGIDMSFTIKQECMPCSDEAESSFNGLGASCISRPHTPDITSCLENPKQSSCQKIFRSTGEVKSSCKRRFLKDDTFFEEHKPFEESDSWIFTNSVEEEEWYNIPAACTDVEVKIESDIEQEPENSWGCPLTSDDLSSETTDVDTELSSFSSRSPSSIKEPSDMILKLRKVYYTKGQRGQVSHYQRVSDHSEVQKGRHGRHHRKKKRRSSEKSMQHRVRKFSSRSQHEPSLSTLPSSDHRRRWVLRSAAQDTHQPVRKSYPDLVGKRIRHLYEENDKTEVWYKGVVLRIHESHHNPLKTVFEVKYDSEPEWQYYLELLVDYKKGWLKIED</sequence>
<dbReference type="InterPro" id="IPR042567">
    <property type="entry name" value="SPIN/Ssty_sf"/>
</dbReference>
<keyword evidence="3" id="KW-1185">Reference proteome</keyword>
<feature type="compositionally biased region" description="Basic and acidic residues" evidence="1">
    <location>
        <begin position="595"/>
        <end position="605"/>
    </location>
</feature>
<feature type="compositionally biased region" description="Basic residues" evidence="1">
    <location>
        <begin position="1155"/>
        <end position="1181"/>
    </location>
</feature>
<organism evidence="2 3">
    <name type="scientific">Bagarius yarrelli</name>
    <name type="common">Goonch</name>
    <name type="synonym">Bagrus yarrelli</name>
    <dbReference type="NCBI Taxonomy" id="175774"/>
    <lineage>
        <taxon>Eukaryota</taxon>
        <taxon>Metazoa</taxon>
        <taxon>Chordata</taxon>
        <taxon>Craniata</taxon>
        <taxon>Vertebrata</taxon>
        <taxon>Euteleostomi</taxon>
        <taxon>Actinopterygii</taxon>
        <taxon>Neopterygii</taxon>
        <taxon>Teleostei</taxon>
        <taxon>Ostariophysi</taxon>
        <taxon>Siluriformes</taxon>
        <taxon>Sisoridae</taxon>
        <taxon>Sisorinae</taxon>
        <taxon>Bagarius</taxon>
    </lineage>
</organism>
<dbReference type="Gene3D" id="2.80.10.70">
    <property type="entry name" value="Spindlin/Ssty"/>
    <property type="match status" value="1"/>
</dbReference>
<feature type="compositionally biased region" description="Polar residues" evidence="1">
    <location>
        <begin position="27"/>
        <end position="48"/>
    </location>
</feature>
<dbReference type="PANTHER" id="PTHR28422:SF1">
    <property type="entry name" value="SIMILAR TO HUMAN CHROMOSOME 15 OPEN READING FRAME 39"/>
    <property type="match status" value="1"/>
</dbReference>
<feature type="region of interest" description="Disordered" evidence="1">
    <location>
        <begin position="578"/>
        <end position="608"/>
    </location>
</feature>
<feature type="region of interest" description="Disordered" evidence="1">
    <location>
        <begin position="429"/>
        <end position="479"/>
    </location>
</feature>
<evidence type="ECO:0000313" key="3">
    <source>
        <dbReference type="Proteomes" id="UP000319801"/>
    </source>
</evidence>
<dbReference type="InterPro" id="IPR037656">
    <property type="entry name" value="DUF5525"/>
</dbReference>
<proteinExistence type="predicted"/>
<feature type="compositionally biased region" description="Basic and acidic residues" evidence="1">
    <location>
        <begin position="623"/>
        <end position="633"/>
    </location>
</feature>